<dbReference type="SUPFAM" id="SSF160443">
    <property type="entry name" value="SMR domain-like"/>
    <property type="match status" value="1"/>
</dbReference>
<proteinExistence type="predicted"/>
<organism evidence="2 3">
    <name type="scientific">Eptatretus burgeri</name>
    <name type="common">Inshore hagfish</name>
    <dbReference type="NCBI Taxonomy" id="7764"/>
    <lineage>
        <taxon>Eukaryota</taxon>
        <taxon>Metazoa</taxon>
        <taxon>Chordata</taxon>
        <taxon>Craniata</taxon>
        <taxon>Vertebrata</taxon>
        <taxon>Cyclostomata</taxon>
        <taxon>Myxini</taxon>
        <taxon>Myxiniformes</taxon>
        <taxon>Myxinidae</taxon>
        <taxon>Eptatretinae</taxon>
        <taxon>Eptatretus</taxon>
    </lineage>
</organism>
<dbReference type="InterPro" id="IPR056720">
    <property type="entry name" value="DUF7818"/>
</dbReference>
<dbReference type="Pfam" id="PF08590">
    <property type="entry name" value="DUF1771"/>
    <property type="match status" value="1"/>
</dbReference>
<keyword evidence="3" id="KW-1185">Reference proteome</keyword>
<dbReference type="InterPro" id="IPR036063">
    <property type="entry name" value="Smr_dom_sf"/>
</dbReference>
<dbReference type="InterPro" id="IPR002625">
    <property type="entry name" value="Smr_dom"/>
</dbReference>
<reference evidence="2" key="2">
    <citation type="submission" date="2025-09" db="UniProtKB">
        <authorList>
            <consortium name="Ensembl"/>
        </authorList>
    </citation>
    <scope>IDENTIFICATION</scope>
</reference>
<reference evidence="2" key="1">
    <citation type="submission" date="2025-08" db="UniProtKB">
        <authorList>
            <consortium name="Ensembl"/>
        </authorList>
    </citation>
    <scope>IDENTIFICATION</scope>
</reference>
<dbReference type="Ensembl" id="ENSEBUT00000022097.1">
    <property type="protein sequence ID" value="ENSEBUP00000021521.1"/>
    <property type="gene ID" value="ENSEBUG00000013288.1"/>
</dbReference>
<dbReference type="GO" id="GO:0004519">
    <property type="term" value="F:endonuclease activity"/>
    <property type="evidence" value="ECO:0007669"/>
    <property type="project" value="TreeGrafter"/>
</dbReference>
<protein>
    <recommendedName>
        <fullName evidence="1">Smr domain-containing protein</fullName>
    </recommendedName>
</protein>
<dbReference type="InterPro" id="IPR013899">
    <property type="entry name" value="DUF1771"/>
</dbReference>
<dbReference type="InterPro" id="IPR052772">
    <property type="entry name" value="Endo/PolyKinase_Domain-Protein"/>
</dbReference>
<feature type="domain" description="Smr" evidence="1">
    <location>
        <begin position="463"/>
        <end position="542"/>
    </location>
</feature>
<dbReference type="SMART" id="SM00463">
    <property type="entry name" value="SMR"/>
    <property type="match status" value="1"/>
</dbReference>
<sequence>MKLVGLSSDALEICATDILNVTDTIHEDTSHTSAKPYTRSSLSCKETFSPAINKTPGSIITMPSDNAQETLSKEFASDDSSSGVNALPEYLSISGGNDIEDLAKDERSSTRTAEGECSFPQSNFSSMELVLPAEFALQLVELFGPVGLDECGLTLEDLSVSVDLDMAKTLHQLWKISVQNRNKEEALSYQLLRESTEFPPDIEDESSVKSSVWQESWDGATSQASIGHQQQWLGAPATSQAGRERDASWECLESIGRKNIARATHHTPVSLRDIMSEELANELNQAKICRPWKDASAKLKEQKLFAMFPGMDRQFLRDIYRDHSYSLEQSERFLRSVLNVDEPSRTVIASDIIPAMEEMNLKIAIQRSLSPGTQQEVDSAEAKETTQELSYEDLRAEAFALHRRRHEYFKKAAEAFKRGQRDVATYYAQQGHELGERMKRKHLQAAHEVMQKRNAALLPQNIVDLHGLHVVEGTEALLQVLMKKQEEYQQNGRPCTLSVITGRGNNSYRGLARLRPAVFDLLRRQGYRFTEPQEGLFKVYVPSAPS</sequence>
<dbReference type="Pfam" id="PF25124">
    <property type="entry name" value="DUF7816"/>
    <property type="match status" value="1"/>
</dbReference>
<dbReference type="SMART" id="SM01162">
    <property type="entry name" value="DUF1771"/>
    <property type="match status" value="1"/>
</dbReference>
<name>A0A8C4WZ48_EPTBU</name>
<accession>A0A8C4WZ48</accession>
<dbReference type="GeneTree" id="ENSGT00940000164462"/>
<evidence type="ECO:0000259" key="1">
    <source>
        <dbReference type="PROSITE" id="PS50828"/>
    </source>
</evidence>
<dbReference type="Gene3D" id="3.30.1370.110">
    <property type="match status" value="1"/>
</dbReference>
<dbReference type="InterPro" id="IPR056718">
    <property type="entry name" value="DUF7816"/>
</dbReference>
<evidence type="ECO:0000313" key="3">
    <source>
        <dbReference type="Proteomes" id="UP000694388"/>
    </source>
</evidence>
<dbReference type="Proteomes" id="UP000694388">
    <property type="component" value="Unplaced"/>
</dbReference>
<dbReference type="Pfam" id="PF25126">
    <property type="entry name" value="DUF7818"/>
    <property type="match status" value="1"/>
</dbReference>
<dbReference type="GO" id="GO:0005634">
    <property type="term" value="C:nucleus"/>
    <property type="evidence" value="ECO:0007669"/>
    <property type="project" value="TreeGrafter"/>
</dbReference>
<dbReference type="PANTHER" id="PTHR46535:SF1">
    <property type="entry name" value="NEDD4-BINDING PROTEIN 2"/>
    <property type="match status" value="1"/>
</dbReference>
<dbReference type="CDD" id="cd14279">
    <property type="entry name" value="CUE"/>
    <property type="match status" value="1"/>
</dbReference>
<dbReference type="PROSITE" id="PS50828">
    <property type="entry name" value="SMR"/>
    <property type="match status" value="1"/>
</dbReference>
<dbReference type="AlphaFoldDB" id="A0A8C4WZ48"/>
<evidence type="ECO:0000313" key="2">
    <source>
        <dbReference type="Ensembl" id="ENSEBUP00000021521.1"/>
    </source>
</evidence>
<dbReference type="PANTHER" id="PTHR46535">
    <property type="entry name" value="NEDD4-BINDING PROTEIN 2"/>
    <property type="match status" value="1"/>
</dbReference>